<dbReference type="AlphaFoldDB" id="A0A2R6QG63"/>
<dbReference type="InParanoid" id="A0A2R6QG63"/>
<gene>
    <name evidence="2" type="ORF">CEY00_Acc17971</name>
</gene>
<feature type="compositionally biased region" description="Polar residues" evidence="1">
    <location>
        <begin position="16"/>
        <end position="28"/>
    </location>
</feature>
<comment type="caution">
    <text evidence="2">The sequence shown here is derived from an EMBL/GenBank/DDBJ whole genome shotgun (WGS) entry which is preliminary data.</text>
</comment>
<proteinExistence type="predicted"/>
<reference evidence="2 3" key="1">
    <citation type="submission" date="2017-07" db="EMBL/GenBank/DDBJ databases">
        <title>An improved, manually edited Actinidia chinensis var. chinensis (kiwifruit) genome highlights the challenges associated with draft genomes and gene prediction in plants.</title>
        <authorList>
            <person name="Pilkington S."/>
            <person name="Crowhurst R."/>
            <person name="Hilario E."/>
            <person name="Nardozza S."/>
            <person name="Fraser L."/>
            <person name="Peng Y."/>
            <person name="Gunaseelan K."/>
            <person name="Simpson R."/>
            <person name="Tahir J."/>
            <person name="Deroles S."/>
            <person name="Templeton K."/>
            <person name="Luo Z."/>
            <person name="Davy M."/>
            <person name="Cheng C."/>
            <person name="Mcneilage M."/>
            <person name="Scaglione D."/>
            <person name="Liu Y."/>
            <person name="Zhang Q."/>
            <person name="Datson P."/>
            <person name="De Silva N."/>
            <person name="Gardiner S."/>
            <person name="Bassett H."/>
            <person name="Chagne D."/>
            <person name="Mccallum J."/>
            <person name="Dzierzon H."/>
            <person name="Deng C."/>
            <person name="Wang Y.-Y."/>
            <person name="Barron N."/>
            <person name="Manako K."/>
            <person name="Bowen J."/>
            <person name="Foster T."/>
            <person name="Erridge Z."/>
            <person name="Tiffin H."/>
            <person name="Waite C."/>
            <person name="Davies K."/>
            <person name="Grierson E."/>
            <person name="Laing W."/>
            <person name="Kirk R."/>
            <person name="Chen X."/>
            <person name="Wood M."/>
            <person name="Montefiori M."/>
            <person name="Brummell D."/>
            <person name="Schwinn K."/>
            <person name="Catanach A."/>
            <person name="Fullerton C."/>
            <person name="Li D."/>
            <person name="Meiyalaghan S."/>
            <person name="Nieuwenhuizen N."/>
            <person name="Read N."/>
            <person name="Prakash R."/>
            <person name="Hunter D."/>
            <person name="Zhang H."/>
            <person name="Mckenzie M."/>
            <person name="Knabel M."/>
            <person name="Harris A."/>
            <person name="Allan A."/>
            <person name="Chen A."/>
            <person name="Janssen B."/>
            <person name="Plunkett B."/>
            <person name="Dwamena C."/>
            <person name="Voogd C."/>
            <person name="Leif D."/>
            <person name="Lafferty D."/>
            <person name="Souleyre E."/>
            <person name="Varkonyi-Gasic E."/>
            <person name="Gambi F."/>
            <person name="Hanley J."/>
            <person name="Yao J.-L."/>
            <person name="Cheung J."/>
            <person name="David K."/>
            <person name="Warren B."/>
            <person name="Marsh K."/>
            <person name="Snowden K."/>
            <person name="Lin-Wang K."/>
            <person name="Brian L."/>
            <person name="Martinez-Sanchez M."/>
            <person name="Wang M."/>
            <person name="Ileperuma N."/>
            <person name="Macnee N."/>
            <person name="Campin R."/>
            <person name="Mcatee P."/>
            <person name="Drummond R."/>
            <person name="Espley R."/>
            <person name="Ireland H."/>
            <person name="Wu R."/>
            <person name="Atkinson R."/>
            <person name="Karunairetnam S."/>
            <person name="Bulley S."/>
            <person name="Chunkath S."/>
            <person name="Hanley Z."/>
            <person name="Storey R."/>
            <person name="Thrimawithana A."/>
            <person name="Thomson S."/>
            <person name="David C."/>
            <person name="Testolin R."/>
        </authorList>
    </citation>
    <scope>NUCLEOTIDE SEQUENCE [LARGE SCALE GENOMIC DNA]</scope>
    <source>
        <strain evidence="3">cv. Red5</strain>
        <tissue evidence="2">Young leaf</tissue>
    </source>
</reference>
<name>A0A2R6QG63_ACTCC</name>
<organism evidence="2 3">
    <name type="scientific">Actinidia chinensis var. chinensis</name>
    <name type="common">Chinese soft-hair kiwi</name>
    <dbReference type="NCBI Taxonomy" id="1590841"/>
    <lineage>
        <taxon>Eukaryota</taxon>
        <taxon>Viridiplantae</taxon>
        <taxon>Streptophyta</taxon>
        <taxon>Embryophyta</taxon>
        <taxon>Tracheophyta</taxon>
        <taxon>Spermatophyta</taxon>
        <taxon>Magnoliopsida</taxon>
        <taxon>eudicotyledons</taxon>
        <taxon>Gunneridae</taxon>
        <taxon>Pentapetalae</taxon>
        <taxon>asterids</taxon>
        <taxon>Ericales</taxon>
        <taxon>Actinidiaceae</taxon>
        <taxon>Actinidia</taxon>
    </lineage>
</organism>
<dbReference type="EMBL" id="NKQK01000016">
    <property type="protein sequence ID" value="PSS07619.1"/>
    <property type="molecule type" value="Genomic_DNA"/>
</dbReference>
<evidence type="ECO:0000313" key="2">
    <source>
        <dbReference type="EMBL" id="PSS07619.1"/>
    </source>
</evidence>
<sequence length="117" mass="12324">MCCRAASDMADDGVSGNCSRSTPTVSEGSEQDLRRHRVGVPSIGKTTSGGDGDIEPMRQLVAMFGALVAQVSDADGFFVRCLANPQGVMERAAVAVADNDVVCADWKYESEQALVPL</sequence>
<accession>A0A2R6QG63</accession>
<keyword evidence="3" id="KW-1185">Reference proteome</keyword>
<feature type="region of interest" description="Disordered" evidence="1">
    <location>
        <begin position="11"/>
        <end position="52"/>
    </location>
</feature>
<dbReference type="GO" id="GO:0000428">
    <property type="term" value="C:DNA-directed RNA polymerase complex"/>
    <property type="evidence" value="ECO:0007669"/>
    <property type="project" value="UniProtKB-KW"/>
</dbReference>
<evidence type="ECO:0000313" key="3">
    <source>
        <dbReference type="Proteomes" id="UP000241394"/>
    </source>
</evidence>
<reference evidence="3" key="2">
    <citation type="journal article" date="2018" name="BMC Genomics">
        <title>A manually annotated Actinidia chinensis var. chinensis (kiwifruit) genome highlights the challenges associated with draft genomes and gene prediction in plants.</title>
        <authorList>
            <person name="Pilkington S.M."/>
            <person name="Crowhurst R."/>
            <person name="Hilario E."/>
            <person name="Nardozza S."/>
            <person name="Fraser L."/>
            <person name="Peng Y."/>
            <person name="Gunaseelan K."/>
            <person name="Simpson R."/>
            <person name="Tahir J."/>
            <person name="Deroles S.C."/>
            <person name="Templeton K."/>
            <person name="Luo Z."/>
            <person name="Davy M."/>
            <person name="Cheng C."/>
            <person name="McNeilage M."/>
            <person name="Scaglione D."/>
            <person name="Liu Y."/>
            <person name="Zhang Q."/>
            <person name="Datson P."/>
            <person name="De Silva N."/>
            <person name="Gardiner S.E."/>
            <person name="Bassett H."/>
            <person name="Chagne D."/>
            <person name="McCallum J."/>
            <person name="Dzierzon H."/>
            <person name="Deng C."/>
            <person name="Wang Y.Y."/>
            <person name="Barron L."/>
            <person name="Manako K."/>
            <person name="Bowen J."/>
            <person name="Foster T.M."/>
            <person name="Erridge Z.A."/>
            <person name="Tiffin H."/>
            <person name="Waite C.N."/>
            <person name="Davies K.M."/>
            <person name="Grierson E.P."/>
            <person name="Laing W.A."/>
            <person name="Kirk R."/>
            <person name="Chen X."/>
            <person name="Wood M."/>
            <person name="Montefiori M."/>
            <person name="Brummell D.A."/>
            <person name="Schwinn K.E."/>
            <person name="Catanach A."/>
            <person name="Fullerton C."/>
            <person name="Li D."/>
            <person name="Meiyalaghan S."/>
            <person name="Nieuwenhuizen N."/>
            <person name="Read N."/>
            <person name="Prakash R."/>
            <person name="Hunter D."/>
            <person name="Zhang H."/>
            <person name="McKenzie M."/>
            <person name="Knabel M."/>
            <person name="Harris A."/>
            <person name="Allan A.C."/>
            <person name="Gleave A."/>
            <person name="Chen A."/>
            <person name="Janssen B.J."/>
            <person name="Plunkett B."/>
            <person name="Ampomah-Dwamena C."/>
            <person name="Voogd C."/>
            <person name="Leif D."/>
            <person name="Lafferty D."/>
            <person name="Souleyre E.J.F."/>
            <person name="Varkonyi-Gasic E."/>
            <person name="Gambi F."/>
            <person name="Hanley J."/>
            <person name="Yao J.L."/>
            <person name="Cheung J."/>
            <person name="David K.M."/>
            <person name="Warren B."/>
            <person name="Marsh K."/>
            <person name="Snowden K.C."/>
            <person name="Lin-Wang K."/>
            <person name="Brian L."/>
            <person name="Martinez-Sanchez M."/>
            <person name="Wang M."/>
            <person name="Ileperuma N."/>
            <person name="Macnee N."/>
            <person name="Campin R."/>
            <person name="McAtee P."/>
            <person name="Drummond R.S.M."/>
            <person name="Espley R.V."/>
            <person name="Ireland H.S."/>
            <person name="Wu R."/>
            <person name="Atkinson R.G."/>
            <person name="Karunairetnam S."/>
            <person name="Bulley S."/>
            <person name="Chunkath S."/>
            <person name="Hanley Z."/>
            <person name="Storey R."/>
            <person name="Thrimawithana A.H."/>
            <person name="Thomson S."/>
            <person name="David C."/>
            <person name="Testolin R."/>
            <person name="Huang H."/>
            <person name="Hellens R.P."/>
            <person name="Schaffer R.J."/>
        </authorList>
    </citation>
    <scope>NUCLEOTIDE SEQUENCE [LARGE SCALE GENOMIC DNA]</scope>
    <source>
        <strain evidence="3">cv. Red5</strain>
    </source>
</reference>
<evidence type="ECO:0000256" key="1">
    <source>
        <dbReference type="SAM" id="MobiDB-lite"/>
    </source>
</evidence>
<dbReference type="Proteomes" id="UP000241394">
    <property type="component" value="Chromosome LG16"/>
</dbReference>
<keyword evidence="2" id="KW-0804">Transcription</keyword>
<dbReference type="Gramene" id="PSS07619">
    <property type="protein sequence ID" value="PSS07619"/>
    <property type="gene ID" value="CEY00_Acc17971"/>
</dbReference>
<keyword evidence="2" id="KW-0240">DNA-directed RNA polymerase</keyword>
<protein>
    <submittedName>
        <fullName evidence="2">DNA-directed RNA polymerase</fullName>
    </submittedName>
</protein>